<dbReference type="STRING" id="392015.SAMN05421543_1469"/>
<dbReference type="EMBL" id="FPBV01000046">
    <property type="protein sequence ID" value="SFV08608.1"/>
    <property type="molecule type" value="Genomic_DNA"/>
</dbReference>
<sequence>MNLEAFLHDLHFDVDKVRPPDWMPDWSDAPLPYKLYRGLPTVPLSAAVPLTLEAAPAVPATPDLTQIGHFLWYVYGIHRLSQTSLSLEAAVSGTGSAYVQRRFLPSGGALYPSELYVYLRLPGVRRGVYHYDAAHHRLVLLREGCFDNYLRRALGDRVDVTACFGTAFVSTVFWKGFFKYVDFAYRLQAVDSGVAVGQLLEVARRFGFSAGVCFQFLDRAVNHLLGLSESDESVYAVVPLSVQPVASWVTGPAEEPGAVSDSDLMDEVDPVHHDHSLGSSRVLACPRIVAMNRACMLSSTRKFPRVAQIMPVPASERTVALPAGERLSFDFAAACRRRYSPGIDFVLQAVQVQQLASLLAEAAAAAGDWRDIDGGSGHADSVELYVCTYAVDGVPDGAYRYDAKAHSLQVIQPGDHRPYLQRALSMPNVNLLQVPVCVHVVGRRDHLVASLGYRGYRIQQMQAGILLHRLLLVAAAMGWNGHPLLGFEAPMCDDLYDLPARGQTTLVQVPIGPHRPGPRWEAGLHG</sequence>
<dbReference type="OrthoDB" id="9801593at2"/>
<dbReference type="eggNOG" id="COG0778">
    <property type="taxonomic scope" value="Bacteria"/>
</dbReference>
<dbReference type="NCBIfam" id="TIGR03605">
    <property type="entry name" value="antibiot_sagB"/>
    <property type="match status" value="1"/>
</dbReference>
<evidence type="ECO:0000259" key="1">
    <source>
        <dbReference type="Pfam" id="PF00881"/>
    </source>
</evidence>
<dbReference type="InterPro" id="IPR020051">
    <property type="entry name" value="SagB-type_dehydrogenase"/>
</dbReference>
<dbReference type="GO" id="GO:0016491">
    <property type="term" value="F:oxidoreductase activity"/>
    <property type="evidence" value="ECO:0007669"/>
    <property type="project" value="InterPro"/>
</dbReference>
<keyword evidence="3" id="KW-1185">Reference proteome</keyword>
<dbReference type="PANTHER" id="PTHR43745">
    <property type="entry name" value="NITROREDUCTASE MJ1384-RELATED"/>
    <property type="match status" value="1"/>
</dbReference>
<proteinExistence type="predicted"/>
<reference evidence="3" key="1">
    <citation type="submission" date="2016-10" db="EMBL/GenBank/DDBJ databases">
        <authorList>
            <person name="Varghese N."/>
        </authorList>
    </citation>
    <scope>NUCLEOTIDE SEQUENCE [LARGE SCALE GENOMIC DNA]</scope>
    <source>
        <strain evidence="3">DSM 17980</strain>
    </source>
</reference>
<dbReference type="AlphaFoldDB" id="A0A1I7LG13"/>
<gene>
    <name evidence="2" type="ORF">SAMN05421543_1469</name>
</gene>
<organism evidence="2 3">
    <name type="scientific">Alicyclobacillus macrosporangiidus</name>
    <dbReference type="NCBI Taxonomy" id="392015"/>
    <lineage>
        <taxon>Bacteria</taxon>
        <taxon>Bacillati</taxon>
        <taxon>Bacillota</taxon>
        <taxon>Bacilli</taxon>
        <taxon>Bacillales</taxon>
        <taxon>Alicyclobacillaceae</taxon>
        <taxon>Alicyclobacillus</taxon>
    </lineage>
</organism>
<dbReference type="CDD" id="cd02142">
    <property type="entry name" value="McbC_SagB-like_oxidoreductase"/>
    <property type="match status" value="1"/>
</dbReference>
<dbReference type="Pfam" id="PF00881">
    <property type="entry name" value="Nitroreductase"/>
    <property type="match status" value="1"/>
</dbReference>
<accession>A0A1I7LG13</accession>
<dbReference type="SUPFAM" id="SSF55469">
    <property type="entry name" value="FMN-dependent nitroreductase-like"/>
    <property type="match status" value="1"/>
</dbReference>
<protein>
    <submittedName>
        <fullName evidence="2">SagB-type dehydrogenase domain-containing protein</fullName>
    </submittedName>
</protein>
<dbReference type="InterPro" id="IPR052544">
    <property type="entry name" value="Bacteriocin_Proc_Enz"/>
</dbReference>
<name>A0A1I7LG13_9BACL</name>
<evidence type="ECO:0000313" key="3">
    <source>
        <dbReference type="Proteomes" id="UP000183508"/>
    </source>
</evidence>
<dbReference type="RefSeq" id="WP_074956715.1">
    <property type="nucleotide sequence ID" value="NZ_FPBV01000046.1"/>
</dbReference>
<dbReference type="PANTHER" id="PTHR43745:SF2">
    <property type="entry name" value="NITROREDUCTASE MJ1384-RELATED"/>
    <property type="match status" value="1"/>
</dbReference>
<dbReference type="InterPro" id="IPR029479">
    <property type="entry name" value="Nitroreductase"/>
</dbReference>
<dbReference type="Proteomes" id="UP000183508">
    <property type="component" value="Unassembled WGS sequence"/>
</dbReference>
<feature type="domain" description="Nitroreductase" evidence="1">
    <location>
        <begin position="88"/>
        <end position="237"/>
    </location>
</feature>
<evidence type="ECO:0000313" key="2">
    <source>
        <dbReference type="EMBL" id="SFV08608.1"/>
    </source>
</evidence>
<dbReference type="Gene3D" id="3.40.109.10">
    <property type="entry name" value="NADH Oxidase"/>
    <property type="match status" value="2"/>
</dbReference>
<dbReference type="InterPro" id="IPR000415">
    <property type="entry name" value="Nitroreductase-like"/>
</dbReference>